<dbReference type="EMBL" id="CAJJDM010000003">
    <property type="protein sequence ID" value="CAD8044217.1"/>
    <property type="molecule type" value="Genomic_DNA"/>
</dbReference>
<evidence type="ECO:0000256" key="1">
    <source>
        <dbReference type="SAM" id="Coils"/>
    </source>
</evidence>
<feature type="coiled-coil region" evidence="1">
    <location>
        <begin position="143"/>
        <end position="250"/>
    </location>
</feature>
<protein>
    <submittedName>
        <fullName evidence="2">Uncharacterized protein</fullName>
    </submittedName>
</protein>
<name>A0A8S1JQS2_PARPR</name>
<comment type="caution">
    <text evidence="2">The sequence shown here is derived from an EMBL/GenBank/DDBJ whole genome shotgun (WGS) entry which is preliminary data.</text>
</comment>
<sequence length="257" mass="30599">MQTWDSELPHTMQQKLSLLLEQRQNLKQQESQLKQKDLLFAHKKSLSKLQNQNQQTVETLLENEKTELIDIFDQELITQNSRRYSSRRMPTLEQSAISFQEQSAVFHKSTKTNRSASTNLSYFNTQSPQRLSKFKIDNNTSRIQDQDQTIKQLQSIVAEQQEKSLIQNQEIQILKEKNQTLIRQLEISEKNFIKFQKQTDLFKENLVEKLKSYAQKLEVLNENEEKIIIMQKENARLKQEKEELLFLMRNNNIRARK</sequence>
<organism evidence="2 3">
    <name type="scientific">Paramecium primaurelia</name>
    <dbReference type="NCBI Taxonomy" id="5886"/>
    <lineage>
        <taxon>Eukaryota</taxon>
        <taxon>Sar</taxon>
        <taxon>Alveolata</taxon>
        <taxon>Ciliophora</taxon>
        <taxon>Intramacronucleata</taxon>
        <taxon>Oligohymenophorea</taxon>
        <taxon>Peniculida</taxon>
        <taxon>Parameciidae</taxon>
        <taxon>Paramecium</taxon>
    </lineage>
</organism>
<keyword evidence="3" id="KW-1185">Reference proteome</keyword>
<dbReference type="AlphaFoldDB" id="A0A8S1JQS2"/>
<reference evidence="2" key="1">
    <citation type="submission" date="2021-01" db="EMBL/GenBank/DDBJ databases">
        <authorList>
            <consortium name="Genoscope - CEA"/>
            <person name="William W."/>
        </authorList>
    </citation>
    <scope>NUCLEOTIDE SEQUENCE</scope>
</reference>
<keyword evidence="1" id="KW-0175">Coiled coil</keyword>
<evidence type="ECO:0000313" key="3">
    <source>
        <dbReference type="Proteomes" id="UP000688137"/>
    </source>
</evidence>
<dbReference type="OMA" id="WDSELPQ"/>
<proteinExistence type="predicted"/>
<gene>
    <name evidence="2" type="ORF">PPRIM_AZ9-3.1.T0060299</name>
</gene>
<accession>A0A8S1JQS2</accession>
<feature type="coiled-coil region" evidence="1">
    <location>
        <begin position="12"/>
        <end position="39"/>
    </location>
</feature>
<dbReference type="Proteomes" id="UP000688137">
    <property type="component" value="Unassembled WGS sequence"/>
</dbReference>
<evidence type="ECO:0000313" key="2">
    <source>
        <dbReference type="EMBL" id="CAD8044217.1"/>
    </source>
</evidence>